<protein>
    <submittedName>
        <fullName evidence="6">Uncharacterized protein</fullName>
    </submittedName>
</protein>
<accession>A0ABR4PB26</accession>
<comment type="caution">
    <text evidence="6">The sequence shown here is derived from an EMBL/GenBank/DDBJ whole genome shotgun (WGS) entry which is preliminary data.</text>
</comment>
<name>A0ABR4PB26_9HELO</name>
<organism evidence="6 7">
    <name type="scientific">Phlyctema vagabunda</name>
    <dbReference type="NCBI Taxonomy" id="108571"/>
    <lineage>
        <taxon>Eukaryota</taxon>
        <taxon>Fungi</taxon>
        <taxon>Dikarya</taxon>
        <taxon>Ascomycota</taxon>
        <taxon>Pezizomycotina</taxon>
        <taxon>Leotiomycetes</taxon>
        <taxon>Helotiales</taxon>
        <taxon>Dermateaceae</taxon>
        <taxon>Phlyctema</taxon>
    </lineage>
</organism>
<proteinExistence type="inferred from homology"/>
<dbReference type="InterPro" id="IPR001708">
    <property type="entry name" value="YidC/ALB3/OXA1/COX18"/>
</dbReference>
<evidence type="ECO:0000313" key="6">
    <source>
        <dbReference type="EMBL" id="KAL3420526.1"/>
    </source>
</evidence>
<keyword evidence="7" id="KW-1185">Reference proteome</keyword>
<evidence type="ECO:0000256" key="1">
    <source>
        <dbReference type="ARBA" id="ARBA00004141"/>
    </source>
</evidence>
<dbReference type="PANTHER" id="PTHR12428">
    <property type="entry name" value="OXA1"/>
    <property type="match status" value="1"/>
</dbReference>
<dbReference type="CDD" id="cd20069">
    <property type="entry name" value="5TM_Oxa1-like"/>
    <property type="match status" value="1"/>
</dbReference>
<keyword evidence="3" id="KW-0812">Transmembrane</keyword>
<gene>
    <name evidence="6" type="ORF">PVAG01_06971</name>
</gene>
<keyword evidence="5" id="KW-0472">Membrane</keyword>
<keyword evidence="4" id="KW-1133">Transmembrane helix</keyword>
<dbReference type="Proteomes" id="UP001629113">
    <property type="component" value="Unassembled WGS sequence"/>
</dbReference>
<dbReference type="EMBL" id="JBFCZG010000006">
    <property type="protein sequence ID" value="KAL3420526.1"/>
    <property type="molecule type" value="Genomic_DNA"/>
</dbReference>
<comment type="similarity">
    <text evidence="2">Belongs to the OXA1/ALB3/YidC family.</text>
</comment>
<sequence length="334" mass="36723">MASLRPRRPLLKSSPTHLQLFFQLPPTYRSFHASPAPRFLDATLGVTQTVLEGLHSTTGLSWAYTIPLSAALLRLTVILPISIYLRRTQQQQVALTPLLSAWQHIIRRETMAEVGHLGPTVAQSTALKKMRAKRQEIFRRFDCQAWKGLVPPFIQLPFWLIMIETVRRMCGSQVGLLGMAVSRISGTEEATAASTAIEQGLHRIESLATEGMLWFPNLLLPDPQLVLPFMLSGLILLNMSGKGNVNAALWQTRLSRGLKIGALAIGPLTLHVPSAILVYWISSTGLGLMQSKALSVFMPLQPPVAPCVEKPSRFVLAARATARADADRKASVKS</sequence>
<evidence type="ECO:0000256" key="2">
    <source>
        <dbReference type="ARBA" id="ARBA00009877"/>
    </source>
</evidence>
<reference evidence="6 7" key="1">
    <citation type="submission" date="2024-06" db="EMBL/GenBank/DDBJ databases">
        <title>Complete genome of Phlyctema vagabunda strain 19-DSS-EL-015.</title>
        <authorList>
            <person name="Fiorenzani C."/>
        </authorList>
    </citation>
    <scope>NUCLEOTIDE SEQUENCE [LARGE SCALE GENOMIC DNA]</scope>
    <source>
        <strain evidence="6 7">19-DSS-EL-015</strain>
    </source>
</reference>
<evidence type="ECO:0000256" key="5">
    <source>
        <dbReference type="ARBA" id="ARBA00023136"/>
    </source>
</evidence>
<comment type="subcellular location">
    <subcellularLocation>
        <location evidence="1">Membrane</location>
        <topology evidence="1">Multi-pass membrane protein</topology>
    </subcellularLocation>
</comment>
<evidence type="ECO:0000313" key="7">
    <source>
        <dbReference type="Proteomes" id="UP001629113"/>
    </source>
</evidence>
<dbReference type="PANTHER" id="PTHR12428:SF65">
    <property type="entry name" value="CYTOCHROME C OXIDASE ASSEMBLY PROTEIN COX18, MITOCHONDRIAL"/>
    <property type="match status" value="1"/>
</dbReference>
<evidence type="ECO:0000256" key="4">
    <source>
        <dbReference type="ARBA" id="ARBA00022989"/>
    </source>
</evidence>
<evidence type="ECO:0000256" key="3">
    <source>
        <dbReference type="ARBA" id="ARBA00022692"/>
    </source>
</evidence>